<protein>
    <recommendedName>
        <fullName evidence="4">Coiled-coil domain-containing protein 153</fullName>
    </recommendedName>
</protein>
<gene>
    <name evidence="2" type="ORF">Ciccas_006014</name>
</gene>
<sequence length="198" mass="22781">MSGKSKKSKKKSKLVSDPIFETLKKTQNENQQLHLHLDRRRALTAQASFRQAVSKNTEIEVKTMLKTLQSDSKDLAIFMSTQHEVNITAFKEKLKSLEDVNEKIKKENEKLNNEIKQLKQDFLTEIRTKDDTIKVLNENMANQAGEYEVLINETFIGINARLNECMGDWMDYEKNLTDALRDKLKGSNLVLPPQNIGL</sequence>
<reference evidence="2 3" key="1">
    <citation type="submission" date="2024-11" db="EMBL/GenBank/DDBJ databases">
        <title>Adaptive evolution of stress response genes in parasites aligns with host niche diversity.</title>
        <authorList>
            <person name="Hahn C."/>
            <person name="Resl P."/>
        </authorList>
    </citation>
    <scope>NUCLEOTIDE SEQUENCE [LARGE SCALE GENOMIC DNA]</scope>
    <source>
        <strain evidence="2">EGGRZ-B1_66</strain>
        <tissue evidence="2">Body</tissue>
    </source>
</reference>
<evidence type="ECO:0000256" key="1">
    <source>
        <dbReference type="SAM" id="Coils"/>
    </source>
</evidence>
<comment type="caution">
    <text evidence="2">The sequence shown here is derived from an EMBL/GenBank/DDBJ whole genome shotgun (WGS) entry which is preliminary data.</text>
</comment>
<accession>A0ABD2Q704</accession>
<evidence type="ECO:0008006" key="4">
    <source>
        <dbReference type="Google" id="ProtNLM"/>
    </source>
</evidence>
<dbReference type="AlphaFoldDB" id="A0ABD2Q704"/>
<keyword evidence="1" id="KW-0175">Coiled coil</keyword>
<evidence type="ECO:0000313" key="2">
    <source>
        <dbReference type="EMBL" id="KAL3315349.1"/>
    </source>
</evidence>
<dbReference type="Proteomes" id="UP001626550">
    <property type="component" value="Unassembled WGS sequence"/>
</dbReference>
<feature type="coiled-coil region" evidence="1">
    <location>
        <begin position="87"/>
        <end position="153"/>
    </location>
</feature>
<evidence type="ECO:0000313" key="3">
    <source>
        <dbReference type="Proteomes" id="UP001626550"/>
    </source>
</evidence>
<dbReference type="EMBL" id="JBJKFK010000770">
    <property type="protein sequence ID" value="KAL3315349.1"/>
    <property type="molecule type" value="Genomic_DNA"/>
</dbReference>
<proteinExistence type="predicted"/>
<name>A0ABD2Q704_9PLAT</name>
<organism evidence="2 3">
    <name type="scientific">Cichlidogyrus casuarinus</name>
    <dbReference type="NCBI Taxonomy" id="1844966"/>
    <lineage>
        <taxon>Eukaryota</taxon>
        <taxon>Metazoa</taxon>
        <taxon>Spiralia</taxon>
        <taxon>Lophotrochozoa</taxon>
        <taxon>Platyhelminthes</taxon>
        <taxon>Monogenea</taxon>
        <taxon>Monopisthocotylea</taxon>
        <taxon>Dactylogyridea</taxon>
        <taxon>Ancyrocephalidae</taxon>
        <taxon>Cichlidogyrus</taxon>
    </lineage>
</organism>
<keyword evidence="3" id="KW-1185">Reference proteome</keyword>